<gene>
    <name evidence="2" type="ORF">MARGE09_P3344</name>
</gene>
<dbReference type="RefSeq" id="WP_236984102.1">
    <property type="nucleotide sequence ID" value="NZ_AP023086.1"/>
</dbReference>
<dbReference type="AlphaFoldDB" id="A0AAN1WK70"/>
<dbReference type="InterPro" id="IPR006311">
    <property type="entry name" value="TAT_signal"/>
</dbReference>
<organism evidence="2 3">
    <name type="scientific">Marinagarivorans cellulosilyticus</name>
    <dbReference type="NCBI Taxonomy" id="2721545"/>
    <lineage>
        <taxon>Bacteria</taxon>
        <taxon>Pseudomonadati</taxon>
        <taxon>Pseudomonadota</taxon>
        <taxon>Gammaproteobacteria</taxon>
        <taxon>Cellvibrionales</taxon>
        <taxon>Cellvibrionaceae</taxon>
        <taxon>Marinagarivorans</taxon>
    </lineage>
</organism>
<proteinExistence type="predicted"/>
<sequence length="486" mass="53175">MKSITNTASRRRFIKTMAACSATMASTKGWSAENISAPSERRFLFVIGANGGASIVDSFLPILDTESSTGINTFTASQIQQINSSNFRCPKPMNNLIQDAIPLGDGYDMSNFLSKHSQDMAVMTQQCSSVNHQIASRRSVTGNDINAGRTLQEAVAMQYGMDLLLPNANMASTDYGGEGNDKTLAAKARPEIIADPRFMAFATHGHKGINNAPNAALIARARQLRQQLDQTSEHRKAFNARPKVANYLHNRDTLMPQLESAELINKLLLLKQSPNGQPLSDYALEQSQEAETLFSYFPNLQNDPFEAQTALAYLLIKSGISCTATIEPSDTPYINPAIGAVTSPLAFDWSHIDHRGAQNAMWGRVMNMTDKLISLLKTTEFGAGQSLWDRSFIYIATDFGREKVSEGGSGHDLNNGNVLLSPFIKGNRVYGGINTDTAHTYGFDRITGEATPNQHMDEGDVYSAVCHAMNIDFDGRRDIPAMVKNS</sequence>
<evidence type="ECO:0000313" key="3">
    <source>
        <dbReference type="Proteomes" id="UP001320119"/>
    </source>
</evidence>
<dbReference type="Proteomes" id="UP001320119">
    <property type="component" value="Chromosome"/>
</dbReference>
<evidence type="ECO:0000313" key="2">
    <source>
        <dbReference type="EMBL" id="BCD99143.1"/>
    </source>
</evidence>
<feature type="coiled-coil region" evidence="1">
    <location>
        <begin position="214"/>
        <end position="241"/>
    </location>
</feature>
<dbReference type="PROSITE" id="PS51318">
    <property type="entry name" value="TAT"/>
    <property type="match status" value="1"/>
</dbReference>
<evidence type="ECO:0000256" key="1">
    <source>
        <dbReference type="SAM" id="Coils"/>
    </source>
</evidence>
<dbReference type="KEGG" id="marq:MARGE09_P3344"/>
<name>A0AAN1WK70_9GAMM</name>
<dbReference type="EMBL" id="AP023086">
    <property type="protein sequence ID" value="BCD99143.1"/>
    <property type="molecule type" value="Genomic_DNA"/>
</dbReference>
<reference evidence="2 3" key="1">
    <citation type="journal article" date="2022" name="IScience">
        <title>An ultrasensitive nanofiber-based assay for enzymatic hydrolysis and deep-sea microbial degradation of cellulose.</title>
        <authorList>
            <person name="Tsudome M."/>
            <person name="Tachioka M."/>
            <person name="Miyazaki M."/>
            <person name="Uchimura K."/>
            <person name="Tsuda M."/>
            <person name="Takaki Y."/>
            <person name="Deguchi S."/>
        </authorList>
    </citation>
    <scope>NUCLEOTIDE SEQUENCE [LARGE SCALE GENOMIC DNA]</scope>
    <source>
        <strain evidence="2 3">GE09</strain>
    </source>
</reference>
<accession>A0AAN1WK70</accession>
<protein>
    <submittedName>
        <fullName evidence="2">Uncharacterized protein</fullName>
    </submittedName>
</protein>
<keyword evidence="3" id="KW-1185">Reference proteome</keyword>
<keyword evidence="1" id="KW-0175">Coiled coil</keyword>